<proteinExistence type="predicted"/>
<comment type="caution">
    <text evidence="1">The sequence shown here is derived from an EMBL/GenBank/DDBJ whole genome shotgun (WGS) entry which is preliminary data.</text>
</comment>
<organism evidence="1 2">
    <name type="scientific">Suillus fuscotomentosus</name>
    <dbReference type="NCBI Taxonomy" id="1912939"/>
    <lineage>
        <taxon>Eukaryota</taxon>
        <taxon>Fungi</taxon>
        <taxon>Dikarya</taxon>
        <taxon>Basidiomycota</taxon>
        <taxon>Agaricomycotina</taxon>
        <taxon>Agaricomycetes</taxon>
        <taxon>Agaricomycetidae</taxon>
        <taxon>Boletales</taxon>
        <taxon>Suillineae</taxon>
        <taxon>Suillaceae</taxon>
        <taxon>Suillus</taxon>
    </lineage>
</organism>
<dbReference type="RefSeq" id="XP_041221188.1">
    <property type="nucleotide sequence ID" value="XM_041372654.1"/>
</dbReference>
<sequence length="95" mass="11411">MHSNFFYKNVIWTLAMFWFMPFSSTQPIYMITALFCFKVLTTMTQMLSSWSPRPLYRIPTTWKIVSRPVPLTTRHLTSLRPRPYHPRSTSIHQEK</sequence>
<dbReference type="GeneID" id="64666952"/>
<evidence type="ECO:0000313" key="1">
    <source>
        <dbReference type="EMBL" id="KAG1895612.1"/>
    </source>
</evidence>
<keyword evidence="2" id="KW-1185">Reference proteome</keyword>
<dbReference type="EMBL" id="JABBWK010000064">
    <property type="protein sequence ID" value="KAG1895612.1"/>
    <property type="molecule type" value="Genomic_DNA"/>
</dbReference>
<protein>
    <submittedName>
        <fullName evidence="1">Uncharacterized protein</fullName>
    </submittedName>
</protein>
<accession>A0AAD4DX53</accession>
<dbReference type="Proteomes" id="UP001195769">
    <property type="component" value="Unassembled WGS sequence"/>
</dbReference>
<evidence type="ECO:0000313" key="2">
    <source>
        <dbReference type="Proteomes" id="UP001195769"/>
    </source>
</evidence>
<name>A0AAD4DX53_9AGAM</name>
<dbReference type="AlphaFoldDB" id="A0AAD4DX53"/>
<reference evidence="1" key="1">
    <citation type="journal article" date="2020" name="New Phytol.">
        <title>Comparative genomics reveals dynamic genome evolution in host specialist ectomycorrhizal fungi.</title>
        <authorList>
            <person name="Lofgren L.A."/>
            <person name="Nguyen N.H."/>
            <person name="Vilgalys R."/>
            <person name="Ruytinx J."/>
            <person name="Liao H.L."/>
            <person name="Branco S."/>
            <person name="Kuo A."/>
            <person name="LaButti K."/>
            <person name="Lipzen A."/>
            <person name="Andreopoulos W."/>
            <person name="Pangilinan J."/>
            <person name="Riley R."/>
            <person name="Hundley H."/>
            <person name="Na H."/>
            <person name="Barry K."/>
            <person name="Grigoriev I.V."/>
            <person name="Stajich J.E."/>
            <person name="Kennedy P.G."/>
        </authorList>
    </citation>
    <scope>NUCLEOTIDE SEQUENCE</scope>
    <source>
        <strain evidence="1">FC203</strain>
    </source>
</reference>
<gene>
    <name evidence="1" type="ORF">F5891DRAFT_654463</name>
</gene>